<evidence type="ECO:0000256" key="3">
    <source>
        <dbReference type="ARBA" id="ARBA00022839"/>
    </source>
</evidence>
<dbReference type="Gene3D" id="3.30.420.10">
    <property type="entry name" value="Ribonuclease H-like superfamily/Ribonuclease H"/>
    <property type="match status" value="1"/>
</dbReference>
<evidence type="ECO:0000313" key="6">
    <source>
        <dbReference type="Proteomes" id="UP000541033"/>
    </source>
</evidence>
<keyword evidence="5" id="KW-0548">Nucleotidyltransferase</keyword>
<dbReference type="InterPro" id="IPR036397">
    <property type="entry name" value="RNaseH_sf"/>
</dbReference>
<dbReference type="GO" id="GO:0008408">
    <property type="term" value="F:3'-5' exonuclease activity"/>
    <property type="evidence" value="ECO:0007669"/>
    <property type="project" value="TreeGrafter"/>
</dbReference>
<proteinExistence type="predicted"/>
<feature type="domain" description="Exonuclease" evidence="4">
    <location>
        <begin position="12"/>
        <end position="188"/>
    </location>
</feature>
<keyword evidence="6" id="KW-1185">Reference proteome</keyword>
<protein>
    <submittedName>
        <fullName evidence="5">DNA polymerase-3 subunit epsilon</fullName>
        <ecNumber evidence="5">2.7.7.7</ecNumber>
    </submittedName>
</protein>
<reference evidence="5 6" key="1">
    <citation type="submission" date="2020-02" db="EMBL/GenBank/DDBJ databases">
        <title>Sequencing the genomes of 1000 actinobacteria strains.</title>
        <authorList>
            <person name="Klenk H.-P."/>
        </authorList>
    </citation>
    <scope>NUCLEOTIDE SEQUENCE [LARGE SCALE GENOMIC DNA]</scope>
    <source>
        <strain evidence="5 6">DSM 27960</strain>
    </source>
</reference>
<evidence type="ECO:0000256" key="2">
    <source>
        <dbReference type="ARBA" id="ARBA00022801"/>
    </source>
</evidence>
<dbReference type="Proteomes" id="UP000541033">
    <property type="component" value="Unassembled WGS sequence"/>
</dbReference>
<dbReference type="InterPro" id="IPR012337">
    <property type="entry name" value="RNaseH-like_sf"/>
</dbReference>
<dbReference type="SMART" id="SM00479">
    <property type="entry name" value="EXOIII"/>
    <property type="match status" value="1"/>
</dbReference>
<dbReference type="PANTHER" id="PTHR30231">
    <property type="entry name" value="DNA POLYMERASE III SUBUNIT EPSILON"/>
    <property type="match status" value="1"/>
</dbReference>
<dbReference type="NCBIfam" id="NF005927">
    <property type="entry name" value="PRK07942.1"/>
    <property type="match status" value="1"/>
</dbReference>
<name>A0A7X5QZD3_9MICO</name>
<dbReference type="EC" id="2.7.7.7" evidence="5"/>
<dbReference type="AlphaFoldDB" id="A0A7X5QZD3"/>
<dbReference type="GO" id="GO:0005829">
    <property type="term" value="C:cytosol"/>
    <property type="evidence" value="ECO:0007669"/>
    <property type="project" value="TreeGrafter"/>
</dbReference>
<dbReference type="SUPFAM" id="SSF53098">
    <property type="entry name" value="Ribonuclease H-like"/>
    <property type="match status" value="1"/>
</dbReference>
<dbReference type="InterPro" id="IPR013520">
    <property type="entry name" value="Ribonucl_H"/>
</dbReference>
<keyword evidence="1" id="KW-0540">Nuclease</keyword>
<gene>
    <name evidence="5" type="ORF">FHX76_000671</name>
</gene>
<sequence length="234" mass="25622">MTQNALPVWCENLAVFDTETTGIDTAHSRIVTATIAIVTADGSVSERHDWFINPGVEIPERATAVHGVTTAQAVAGGMDAETGIRQIVERLREVFSRGLPLVAYNAPYDLDMVRNEALRYGIAPIDRPSPVLDPLVIDKAVDKYRKGKRTLEAASAEYGVQLGNAHDAGEDAIAGGRVMQALAVRHAAKLPDDLDTLHAMQVKWAAEQAASFQEYMRRARDPEFVADGQWPERF</sequence>
<dbReference type="CDD" id="cd06127">
    <property type="entry name" value="DEDDh"/>
    <property type="match status" value="1"/>
</dbReference>
<dbReference type="Pfam" id="PF00929">
    <property type="entry name" value="RNase_T"/>
    <property type="match status" value="1"/>
</dbReference>
<dbReference type="EMBL" id="JAAMOX010000001">
    <property type="protein sequence ID" value="NIH52803.1"/>
    <property type="molecule type" value="Genomic_DNA"/>
</dbReference>
<comment type="caution">
    <text evidence="5">The sequence shown here is derived from an EMBL/GenBank/DDBJ whole genome shotgun (WGS) entry which is preliminary data.</text>
</comment>
<evidence type="ECO:0000259" key="4">
    <source>
        <dbReference type="SMART" id="SM00479"/>
    </source>
</evidence>
<dbReference type="RefSeq" id="WP_167147885.1">
    <property type="nucleotide sequence ID" value="NZ_JAAMOX010000001.1"/>
</dbReference>
<dbReference type="GO" id="GO:0003887">
    <property type="term" value="F:DNA-directed DNA polymerase activity"/>
    <property type="evidence" value="ECO:0007669"/>
    <property type="project" value="UniProtKB-EC"/>
</dbReference>
<accession>A0A7X5QZD3</accession>
<keyword evidence="5" id="KW-0808">Transferase</keyword>
<organism evidence="5 6">
    <name type="scientific">Lysinibacter cavernae</name>
    <dbReference type="NCBI Taxonomy" id="1640652"/>
    <lineage>
        <taxon>Bacteria</taxon>
        <taxon>Bacillati</taxon>
        <taxon>Actinomycetota</taxon>
        <taxon>Actinomycetes</taxon>
        <taxon>Micrococcales</taxon>
        <taxon>Microbacteriaceae</taxon>
        <taxon>Lysinibacter</taxon>
    </lineage>
</organism>
<keyword evidence="3" id="KW-0269">Exonuclease</keyword>
<dbReference type="PANTHER" id="PTHR30231:SF4">
    <property type="entry name" value="PROTEIN NEN2"/>
    <property type="match status" value="1"/>
</dbReference>
<evidence type="ECO:0000256" key="1">
    <source>
        <dbReference type="ARBA" id="ARBA00022722"/>
    </source>
</evidence>
<keyword evidence="2" id="KW-0378">Hydrolase</keyword>
<evidence type="ECO:0000313" key="5">
    <source>
        <dbReference type="EMBL" id="NIH52803.1"/>
    </source>
</evidence>
<dbReference type="GO" id="GO:0003676">
    <property type="term" value="F:nucleic acid binding"/>
    <property type="evidence" value="ECO:0007669"/>
    <property type="project" value="InterPro"/>
</dbReference>